<evidence type="ECO:0000256" key="1">
    <source>
        <dbReference type="ARBA" id="ARBA00004571"/>
    </source>
</evidence>
<comment type="similarity">
    <text evidence="10 11">Belongs to the TonB-dependent receptor family.</text>
</comment>
<evidence type="ECO:0000256" key="5">
    <source>
        <dbReference type="ARBA" id="ARBA00022729"/>
    </source>
</evidence>
<evidence type="ECO:0000256" key="3">
    <source>
        <dbReference type="ARBA" id="ARBA00022452"/>
    </source>
</evidence>
<proteinExistence type="inferred from homology"/>
<evidence type="ECO:0000256" key="6">
    <source>
        <dbReference type="ARBA" id="ARBA00023077"/>
    </source>
</evidence>
<dbReference type="Pfam" id="PF00593">
    <property type="entry name" value="TonB_dep_Rec_b-barrel"/>
    <property type="match status" value="1"/>
</dbReference>
<feature type="domain" description="TonB-dependent receptor plug" evidence="13">
    <location>
        <begin position="49"/>
        <end position="155"/>
    </location>
</feature>
<evidence type="ECO:0000256" key="9">
    <source>
        <dbReference type="ARBA" id="ARBA00023237"/>
    </source>
</evidence>
<keyword evidence="15" id="KW-1185">Reference proteome</keyword>
<comment type="caution">
    <text evidence="14">The sequence shown here is derived from an EMBL/GenBank/DDBJ whole genome shotgun (WGS) entry which is preliminary data.</text>
</comment>
<dbReference type="Pfam" id="PF07715">
    <property type="entry name" value="Plug"/>
    <property type="match status" value="1"/>
</dbReference>
<keyword evidence="6 11" id="KW-0798">TonB box</keyword>
<protein>
    <submittedName>
        <fullName evidence="14">TonB-dependent receptor</fullName>
    </submittedName>
</protein>
<dbReference type="PANTHER" id="PTHR30069">
    <property type="entry name" value="TONB-DEPENDENT OUTER MEMBRANE RECEPTOR"/>
    <property type="match status" value="1"/>
</dbReference>
<gene>
    <name evidence="14" type="ORF">GCM10011340_04340</name>
</gene>
<feature type="domain" description="TonB-dependent receptor-like beta-barrel" evidence="12">
    <location>
        <begin position="214"/>
        <end position="599"/>
    </location>
</feature>
<keyword evidence="5" id="KW-0732">Signal</keyword>
<evidence type="ECO:0000313" key="14">
    <source>
        <dbReference type="EMBL" id="GHE53092.1"/>
    </source>
</evidence>
<evidence type="ECO:0000256" key="11">
    <source>
        <dbReference type="RuleBase" id="RU003357"/>
    </source>
</evidence>
<evidence type="ECO:0000313" key="15">
    <source>
        <dbReference type="Proteomes" id="UP000658258"/>
    </source>
</evidence>
<dbReference type="InterPro" id="IPR012910">
    <property type="entry name" value="Plug_dom"/>
</dbReference>
<evidence type="ECO:0000256" key="4">
    <source>
        <dbReference type="ARBA" id="ARBA00022692"/>
    </source>
</evidence>
<keyword evidence="7 10" id="KW-0472">Membrane</keyword>
<dbReference type="Gene3D" id="2.170.130.10">
    <property type="entry name" value="TonB-dependent receptor, plug domain"/>
    <property type="match status" value="1"/>
</dbReference>
<comment type="subcellular location">
    <subcellularLocation>
        <location evidence="1 10">Cell outer membrane</location>
        <topology evidence="1 10">Multi-pass membrane protein</topology>
    </subcellularLocation>
</comment>
<evidence type="ECO:0000259" key="12">
    <source>
        <dbReference type="Pfam" id="PF00593"/>
    </source>
</evidence>
<dbReference type="InterPro" id="IPR037066">
    <property type="entry name" value="Plug_dom_sf"/>
</dbReference>
<keyword evidence="2 10" id="KW-0813">Transport</keyword>
<dbReference type="InterPro" id="IPR039426">
    <property type="entry name" value="TonB-dep_rcpt-like"/>
</dbReference>
<dbReference type="SUPFAM" id="SSF56935">
    <property type="entry name" value="Porins"/>
    <property type="match status" value="1"/>
</dbReference>
<accession>A0ABQ3I488</accession>
<evidence type="ECO:0000256" key="10">
    <source>
        <dbReference type="PROSITE-ProRule" id="PRU01360"/>
    </source>
</evidence>
<evidence type="ECO:0000256" key="2">
    <source>
        <dbReference type="ARBA" id="ARBA00022448"/>
    </source>
</evidence>
<evidence type="ECO:0000256" key="8">
    <source>
        <dbReference type="ARBA" id="ARBA00023170"/>
    </source>
</evidence>
<dbReference type="InterPro" id="IPR036942">
    <property type="entry name" value="Beta-barrel_TonB_sf"/>
</dbReference>
<dbReference type="PANTHER" id="PTHR30069:SF29">
    <property type="entry name" value="HEMOGLOBIN AND HEMOGLOBIN-HAPTOGLOBIN-BINDING PROTEIN 1-RELATED"/>
    <property type="match status" value="1"/>
</dbReference>
<organism evidence="14 15">
    <name type="scientific">Roseivirga thermotolerans</name>
    <dbReference type="NCBI Taxonomy" id="1758176"/>
    <lineage>
        <taxon>Bacteria</taxon>
        <taxon>Pseudomonadati</taxon>
        <taxon>Bacteroidota</taxon>
        <taxon>Cytophagia</taxon>
        <taxon>Cytophagales</taxon>
        <taxon>Roseivirgaceae</taxon>
        <taxon>Roseivirga</taxon>
    </lineage>
</organism>
<keyword evidence="3 10" id="KW-1134">Transmembrane beta strand</keyword>
<dbReference type="InterPro" id="IPR000531">
    <property type="entry name" value="Beta-barrel_TonB"/>
</dbReference>
<keyword evidence="9 10" id="KW-0998">Cell outer membrane</keyword>
<dbReference type="Proteomes" id="UP000658258">
    <property type="component" value="Unassembled WGS sequence"/>
</dbReference>
<dbReference type="PROSITE" id="PS52016">
    <property type="entry name" value="TONB_DEPENDENT_REC_3"/>
    <property type="match status" value="1"/>
</dbReference>
<name>A0ABQ3I488_9BACT</name>
<sequence length="625" mass="68979">MEMKWTKILGLGALLAVSGHTMVAQENKAKDLGEVVVTGNRFETPIEKSGKVIYKITAKDIEHMAGRTVADLINALPGINVNGVFGTPGSNLEYSIRGGRNRHTLVLIDGLPINDASSIANDYDLRLLNASAIEYIEVLKGGASTLYGTNAAAGVINIKLKEANGDSPKATLSHDVGSFRTANSNLTVQGKEGNLSYLAAGGISTSEGISAAEDNDPNLEFGNDGFFRYSGRTRLGYQFNESFKLEANLAYENMEAEYDNGAFSDGDNRFDIRQVSFGVHPEYKYDGGTISLKANFNRIRREFISAFPSVAKGKNLQMDLNNQYVIAGKIKTIAGVQYQSYEFENGDEQPGQSNIDPYVNASADLTERLTLNAGLRLNNNSEYGSNLVYMINPVYTFNLDQENKLKLFGSYSTAFVAPSLFQLFANFYGNPNLEAESTESLEFGISLYLSDKFTLNAEYFNRTEENAIDFVSRFDNQGNYIGGGYENVTGERKIDGFEADITWQIIEPLQVSAHYADYNFGDPSQFYRIPSQKYGLSATYRFQQGTRVGVVYNRFGERQAAIFSDPFLVELEAFNMLDLNISHELFGGDVLLSGAVYNLLDEDFVGTYGFTTRPVNFSLGVTARF</sequence>
<evidence type="ECO:0000256" key="7">
    <source>
        <dbReference type="ARBA" id="ARBA00023136"/>
    </source>
</evidence>
<evidence type="ECO:0000259" key="13">
    <source>
        <dbReference type="Pfam" id="PF07715"/>
    </source>
</evidence>
<dbReference type="CDD" id="cd01347">
    <property type="entry name" value="ligand_gated_channel"/>
    <property type="match status" value="1"/>
</dbReference>
<reference evidence="15" key="1">
    <citation type="journal article" date="2019" name="Int. J. Syst. Evol. Microbiol.">
        <title>The Global Catalogue of Microorganisms (GCM) 10K type strain sequencing project: providing services to taxonomists for standard genome sequencing and annotation.</title>
        <authorList>
            <consortium name="The Broad Institute Genomics Platform"/>
            <consortium name="The Broad Institute Genome Sequencing Center for Infectious Disease"/>
            <person name="Wu L."/>
            <person name="Ma J."/>
        </authorList>
    </citation>
    <scope>NUCLEOTIDE SEQUENCE [LARGE SCALE GENOMIC DNA]</scope>
    <source>
        <strain evidence="15">CGMCC 1.15111</strain>
    </source>
</reference>
<dbReference type="EMBL" id="BNAG01000001">
    <property type="protein sequence ID" value="GHE53092.1"/>
    <property type="molecule type" value="Genomic_DNA"/>
</dbReference>
<dbReference type="Gene3D" id="2.40.170.20">
    <property type="entry name" value="TonB-dependent receptor, beta-barrel domain"/>
    <property type="match status" value="1"/>
</dbReference>
<keyword evidence="8 14" id="KW-0675">Receptor</keyword>
<keyword evidence="4 10" id="KW-0812">Transmembrane</keyword>